<dbReference type="Pfam" id="PF00214">
    <property type="entry name" value="Calc_CGRP_IAPP"/>
    <property type="match status" value="1"/>
</dbReference>
<protein>
    <submittedName>
        <fullName evidence="10">Pro-adrenomedullin</fullName>
    </submittedName>
</protein>
<keyword evidence="9" id="KW-1185">Reference proteome</keyword>
<dbReference type="GO" id="GO:0010460">
    <property type="term" value="P:positive regulation of heart rate"/>
    <property type="evidence" value="ECO:0007669"/>
    <property type="project" value="TreeGrafter"/>
</dbReference>
<evidence type="ECO:0000256" key="8">
    <source>
        <dbReference type="SAM" id="SignalP"/>
    </source>
</evidence>
<dbReference type="InterPro" id="IPR021116">
    <property type="entry name" value="Calcitonin/adrenomedullin"/>
</dbReference>
<dbReference type="GO" id="GO:0005179">
    <property type="term" value="F:hormone activity"/>
    <property type="evidence" value="ECO:0007669"/>
    <property type="project" value="InterPro"/>
</dbReference>
<keyword evidence="4 8" id="KW-0732">Signal</keyword>
<gene>
    <name evidence="10" type="primary">admb</name>
</gene>
<feature type="signal peptide" evidence="8">
    <location>
        <begin position="1"/>
        <end position="23"/>
    </location>
</feature>
<name>A0A8M1KG04_CLUHA</name>
<keyword evidence="5 6" id="KW-1015">Disulfide bond</keyword>
<feature type="region of interest" description="Disordered" evidence="7">
    <location>
        <begin position="109"/>
        <end position="130"/>
    </location>
</feature>
<evidence type="ECO:0000313" key="10">
    <source>
        <dbReference type="RefSeq" id="XP_042562996.1"/>
    </source>
</evidence>
<evidence type="ECO:0000256" key="1">
    <source>
        <dbReference type="ARBA" id="ARBA00004613"/>
    </source>
</evidence>
<evidence type="ECO:0000256" key="6">
    <source>
        <dbReference type="PIRSR" id="PIRSR621116-50"/>
    </source>
</evidence>
<dbReference type="KEGG" id="char:122132234"/>
<evidence type="ECO:0000256" key="2">
    <source>
        <dbReference type="ARBA" id="ARBA00010575"/>
    </source>
</evidence>
<dbReference type="AlphaFoldDB" id="A0A8M1KG04"/>
<dbReference type="GO" id="GO:0003073">
    <property type="term" value="P:regulation of systemic arterial blood pressure"/>
    <property type="evidence" value="ECO:0007669"/>
    <property type="project" value="TreeGrafter"/>
</dbReference>
<dbReference type="GO" id="GO:0031700">
    <property type="term" value="F:adrenomedullin receptor binding"/>
    <property type="evidence" value="ECO:0007669"/>
    <property type="project" value="TreeGrafter"/>
</dbReference>
<dbReference type="PANTHER" id="PTHR23414">
    <property type="entry name" value="ADRENOMEDULLIN, ADM"/>
    <property type="match status" value="1"/>
</dbReference>
<accession>A0A8M1KG04</accession>
<dbReference type="OrthoDB" id="8771893at2759"/>
<evidence type="ECO:0000256" key="7">
    <source>
        <dbReference type="SAM" id="MobiDB-lite"/>
    </source>
</evidence>
<sequence>MKLFLQFVLLCCVLATLVPCSRSTQAELSAESRKRLSIWLQSLVRRDVHRRLSVREEDSLNRLEESRSSTPLMSHLRIKRTSNPMKTSGCNLVTCAVHELAHRLHGINKQKAEAPQHKIGANGYGRRRRR</sequence>
<proteinExistence type="inferred from homology"/>
<dbReference type="Proteomes" id="UP000515152">
    <property type="component" value="Unplaced"/>
</dbReference>
<dbReference type="InterPro" id="IPR051665">
    <property type="entry name" value="Adrenomedullin-reg_peptide"/>
</dbReference>
<dbReference type="GO" id="GO:1990410">
    <property type="term" value="P:adrenomedullin receptor signaling pathway"/>
    <property type="evidence" value="ECO:0007669"/>
    <property type="project" value="TreeGrafter"/>
</dbReference>
<feature type="disulfide bond" evidence="6">
    <location>
        <begin position="90"/>
        <end position="95"/>
    </location>
</feature>
<organism evidence="9 10">
    <name type="scientific">Clupea harengus</name>
    <name type="common">Atlantic herring</name>
    <dbReference type="NCBI Taxonomy" id="7950"/>
    <lineage>
        <taxon>Eukaryota</taxon>
        <taxon>Metazoa</taxon>
        <taxon>Chordata</taxon>
        <taxon>Craniata</taxon>
        <taxon>Vertebrata</taxon>
        <taxon>Euteleostomi</taxon>
        <taxon>Actinopterygii</taxon>
        <taxon>Neopterygii</taxon>
        <taxon>Teleostei</taxon>
        <taxon>Clupei</taxon>
        <taxon>Clupeiformes</taxon>
        <taxon>Clupeoidei</taxon>
        <taxon>Clupeidae</taxon>
        <taxon>Clupea</taxon>
    </lineage>
</organism>
<feature type="chain" id="PRO_5035422200" evidence="8">
    <location>
        <begin position="24"/>
        <end position="130"/>
    </location>
</feature>
<dbReference type="GO" id="GO:0007189">
    <property type="term" value="P:adenylate cyclase-activating G protein-coupled receptor signaling pathway"/>
    <property type="evidence" value="ECO:0007669"/>
    <property type="project" value="TreeGrafter"/>
</dbReference>
<evidence type="ECO:0000256" key="3">
    <source>
        <dbReference type="ARBA" id="ARBA00022525"/>
    </source>
</evidence>
<comment type="subcellular location">
    <subcellularLocation>
        <location evidence="1">Secreted</location>
    </subcellularLocation>
</comment>
<keyword evidence="3" id="KW-0964">Secreted</keyword>
<dbReference type="CTD" id="570100"/>
<dbReference type="GeneID" id="122132234"/>
<evidence type="ECO:0000313" key="9">
    <source>
        <dbReference type="Proteomes" id="UP000515152"/>
    </source>
</evidence>
<evidence type="ECO:0000256" key="4">
    <source>
        <dbReference type="ARBA" id="ARBA00022729"/>
    </source>
</evidence>
<dbReference type="RefSeq" id="XP_042562996.1">
    <property type="nucleotide sequence ID" value="XM_042707062.1"/>
</dbReference>
<dbReference type="PANTHER" id="PTHR23414:SF3">
    <property type="entry name" value="PRO-ADRENOMEDULLIN"/>
    <property type="match status" value="1"/>
</dbReference>
<evidence type="ECO:0000256" key="5">
    <source>
        <dbReference type="ARBA" id="ARBA00023157"/>
    </source>
</evidence>
<comment type="similarity">
    <text evidence="2">Belongs to the adrenomedullin family.</text>
</comment>
<dbReference type="GO" id="GO:0005615">
    <property type="term" value="C:extracellular space"/>
    <property type="evidence" value="ECO:0007669"/>
    <property type="project" value="TreeGrafter"/>
</dbReference>
<reference evidence="10" key="1">
    <citation type="submission" date="2025-08" db="UniProtKB">
        <authorList>
            <consortium name="RefSeq"/>
        </authorList>
    </citation>
    <scope>IDENTIFICATION</scope>
</reference>